<dbReference type="InterPro" id="IPR016192">
    <property type="entry name" value="APOBEC/CMP_deaminase_Zn-bd"/>
</dbReference>
<dbReference type="PROSITE" id="PS00903">
    <property type="entry name" value="CYT_DCMP_DEAMINASES_1"/>
    <property type="match status" value="1"/>
</dbReference>
<protein>
    <submittedName>
        <fullName evidence="4">tRNA(Arg) A34 adenosine deaminase TadA</fullName>
    </submittedName>
</protein>
<dbReference type="PANTHER" id="PTHR11079">
    <property type="entry name" value="CYTOSINE DEAMINASE FAMILY MEMBER"/>
    <property type="match status" value="1"/>
</dbReference>
<dbReference type="InterPro" id="IPR016193">
    <property type="entry name" value="Cytidine_deaminase-like"/>
</dbReference>
<keyword evidence="1" id="KW-0479">Metal-binding</keyword>
<dbReference type="InterPro" id="IPR002125">
    <property type="entry name" value="CMP_dCMP_dom"/>
</dbReference>
<dbReference type="AlphaFoldDB" id="A0A3D9XV83"/>
<dbReference type="CDD" id="cd01285">
    <property type="entry name" value="nucleoside_deaminase"/>
    <property type="match status" value="1"/>
</dbReference>
<accession>A0A3D9XV83</accession>
<evidence type="ECO:0000256" key="1">
    <source>
        <dbReference type="ARBA" id="ARBA00022723"/>
    </source>
</evidence>
<reference evidence="4 5" key="1">
    <citation type="submission" date="2018-08" db="EMBL/GenBank/DDBJ databases">
        <title>Genomic Encyclopedia of Archaeal and Bacterial Type Strains, Phase II (KMG-II): from individual species to whole genera.</title>
        <authorList>
            <person name="Goeker M."/>
        </authorList>
    </citation>
    <scope>NUCLEOTIDE SEQUENCE [LARGE SCALE GENOMIC DNA]</scope>
    <source>
        <strain evidence="4 5">DSM 17099</strain>
    </source>
</reference>
<comment type="caution">
    <text evidence="4">The sequence shown here is derived from an EMBL/GenBank/DDBJ whole genome shotgun (WGS) entry which is preliminary data.</text>
</comment>
<keyword evidence="2" id="KW-0862">Zinc</keyword>
<feature type="domain" description="CMP/dCMP-type deaminase" evidence="3">
    <location>
        <begin position="3"/>
        <end position="126"/>
    </location>
</feature>
<dbReference type="GO" id="GO:0047974">
    <property type="term" value="F:guanosine deaminase activity"/>
    <property type="evidence" value="ECO:0007669"/>
    <property type="project" value="TreeGrafter"/>
</dbReference>
<name>A0A3D9XV83_PARVE</name>
<organism evidence="4 5">
    <name type="scientific">Paracoccus versutus</name>
    <name type="common">Thiobacillus versutus</name>
    <dbReference type="NCBI Taxonomy" id="34007"/>
    <lineage>
        <taxon>Bacteria</taxon>
        <taxon>Pseudomonadati</taxon>
        <taxon>Pseudomonadota</taxon>
        <taxon>Alphaproteobacteria</taxon>
        <taxon>Rhodobacterales</taxon>
        <taxon>Paracoccaceae</taxon>
        <taxon>Paracoccus</taxon>
    </lineage>
</organism>
<gene>
    <name evidence="4" type="ORF">BDD41_0578</name>
</gene>
<dbReference type="Gene3D" id="3.40.140.10">
    <property type="entry name" value="Cytidine Deaminase, domain 2"/>
    <property type="match status" value="1"/>
</dbReference>
<dbReference type="GO" id="GO:0006152">
    <property type="term" value="P:purine nucleoside catabolic process"/>
    <property type="evidence" value="ECO:0007669"/>
    <property type="project" value="TreeGrafter"/>
</dbReference>
<proteinExistence type="predicted"/>
<dbReference type="GO" id="GO:0008270">
    <property type="term" value="F:zinc ion binding"/>
    <property type="evidence" value="ECO:0007669"/>
    <property type="project" value="InterPro"/>
</dbReference>
<evidence type="ECO:0000256" key="2">
    <source>
        <dbReference type="ARBA" id="ARBA00022833"/>
    </source>
</evidence>
<evidence type="ECO:0000313" key="4">
    <source>
        <dbReference type="EMBL" id="REF72112.1"/>
    </source>
</evidence>
<dbReference type="PROSITE" id="PS51747">
    <property type="entry name" value="CYT_DCMP_DEAMINASES_2"/>
    <property type="match status" value="1"/>
</dbReference>
<dbReference type="Pfam" id="PF00383">
    <property type="entry name" value="dCMP_cyt_deam_1"/>
    <property type="match status" value="1"/>
</dbReference>
<dbReference type="EMBL" id="QTUJ01000001">
    <property type="protein sequence ID" value="REF72112.1"/>
    <property type="molecule type" value="Genomic_DNA"/>
</dbReference>
<evidence type="ECO:0000313" key="5">
    <source>
        <dbReference type="Proteomes" id="UP000256941"/>
    </source>
</evidence>
<dbReference type="SUPFAM" id="SSF53927">
    <property type="entry name" value="Cytidine deaminase-like"/>
    <property type="match status" value="1"/>
</dbReference>
<dbReference type="PANTHER" id="PTHR11079:SF161">
    <property type="entry name" value="CMP_DCMP-TYPE DEAMINASE DOMAIN-CONTAINING PROTEIN"/>
    <property type="match status" value="1"/>
</dbReference>
<sequence>MTDKARHYLEQAVMLAHRNAQAGGRPFGAVVVRGGEVLATGVNETVATHDPTAHAELVALRAAALRLGSPDLAGCAVYASGQPCPMCLAAMRLAGVADVHYAYSNQDGAPYGLSTAALYEEMARPLEQQSIAIRYLPVRPQGAGDLYAGWKARQDQA</sequence>
<evidence type="ECO:0000259" key="3">
    <source>
        <dbReference type="PROSITE" id="PS51747"/>
    </source>
</evidence>
<dbReference type="Proteomes" id="UP000256941">
    <property type="component" value="Unassembled WGS sequence"/>
</dbReference>
<dbReference type="RefSeq" id="WP_116220703.1">
    <property type="nucleotide sequence ID" value="NZ_CP038196.1"/>
</dbReference>